<keyword evidence="3 12" id="KW-0813">Transport</keyword>
<gene>
    <name evidence="17" type="ORF">WKW80_20445</name>
</gene>
<dbReference type="CDD" id="cd01347">
    <property type="entry name" value="ligand_gated_channel"/>
    <property type="match status" value="1"/>
</dbReference>
<keyword evidence="18" id="KW-1185">Reference proteome</keyword>
<comment type="subcellular location">
    <subcellularLocation>
        <location evidence="1 12">Cell outer membrane</location>
        <topology evidence="1 12">Multi-pass membrane protein</topology>
    </subcellularLocation>
</comment>
<evidence type="ECO:0000256" key="7">
    <source>
        <dbReference type="ARBA" id="ARBA00023065"/>
    </source>
</evidence>
<dbReference type="InterPro" id="IPR036942">
    <property type="entry name" value="Beta-barrel_TonB_sf"/>
</dbReference>
<name>A0ABU8W313_9BURK</name>
<evidence type="ECO:0000256" key="4">
    <source>
        <dbReference type="ARBA" id="ARBA00022452"/>
    </source>
</evidence>
<accession>A0ABU8W313</accession>
<keyword evidence="9 12" id="KW-0472">Membrane</keyword>
<proteinExistence type="inferred from homology"/>
<evidence type="ECO:0000259" key="16">
    <source>
        <dbReference type="Pfam" id="PF07715"/>
    </source>
</evidence>
<feature type="compositionally biased region" description="Low complexity" evidence="14">
    <location>
        <begin position="1"/>
        <end position="16"/>
    </location>
</feature>
<evidence type="ECO:0000256" key="2">
    <source>
        <dbReference type="ARBA" id="ARBA00009810"/>
    </source>
</evidence>
<dbReference type="Gene3D" id="2.40.170.20">
    <property type="entry name" value="TonB-dependent receptor, beta-barrel domain"/>
    <property type="match status" value="1"/>
</dbReference>
<dbReference type="InterPro" id="IPR000531">
    <property type="entry name" value="Beta-barrel_TonB"/>
</dbReference>
<comment type="similarity">
    <text evidence="2 12 13">Belongs to the TonB-dependent receptor family.</text>
</comment>
<evidence type="ECO:0000256" key="10">
    <source>
        <dbReference type="ARBA" id="ARBA00023170"/>
    </source>
</evidence>
<evidence type="ECO:0000256" key="12">
    <source>
        <dbReference type="PROSITE-ProRule" id="PRU01360"/>
    </source>
</evidence>
<dbReference type="InterPro" id="IPR012910">
    <property type="entry name" value="Plug_dom"/>
</dbReference>
<evidence type="ECO:0000313" key="17">
    <source>
        <dbReference type="EMBL" id="MEJ8824378.1"/>
    </source>
</evidence>
<sequence>MALSAPAWAQQQPAAADENPRTLNTITVPGGRPTSLPTQIPTTIEGTTRDQIEASVNATDAEDALKYLPSLVVRKRYIGDFNHAVLATRASGTGNSARSMVYADSIPLSNLLGNGATFAPRWGMVSPEEIERVDVLYGPFSAAYPGNSVGAVVDYVTRMPTQFEAHVKLGGAYGNFDQYSSHSSPSADQLDMSLGGRNGDWSWWLSASRTHSRGQALTFGNRLLSAGTVGNAGVPVTGAVLGLNPSNQPWWLVGGATIYDTTQEQAKLKLAYDFTPTVRATYTLGAWNNGTYGAVDSYLRDRNGLPVYSGRVNIAGRSYNLDSPSPALAPTQNDLTHTMQGLSVKSHTGGVFDWEVSASLYDYGKDLLRTPTVSATPTAAQSALYWLPLGTPTTLTGAPGRTTDMQGTGWNTLKLAGTWRPSGSAEGVGAHVVDFGAQQDTAKLRTQVNNTADWYSGPPLTPFSQFNGNTQLQSLYGQDTWRFAPDWKTTLGLRFEQWKAYGGQLGNATTLLNFPERKESDVSPKAAIAWQATADWLLKASTGRAVRYPTVSELYQGQILGNTIVNTNPNLKPEKSWTTEFTAERDTHSLGVDGLLRATLFFERTQDALYSQTSANNITTIQNVEAIHTKGLELAANGYDVGVKGLELGGSLTLADSEIVANTGFPASVGKQQPRVPRVRAALLATYKPDANWSYTFGARYSGKQYGTLDNSDPNGATYTGFSNYFVTDVRVRYRIDRQWSAAFGIDNLNNNKYWAFHPYPQRTFVAELKFDL</sequence>
<evidence type="ECO:0000256" key="11">
    <source>
        <dbReference type="ARBA" id="ARBA00023237"/>
    </source>
</evidence>
<evidence type="ECO:0000256" key="8">
    <source>
        <dbReference type="ARBA" id="ARBA00023077"/>
    </source>
</evidence>
<dbReference type="SUPFAM" id="SSF56935">
    <property type="entry name" value="Porins"/>
    <property type="match status" value="1"/>
</dbReference>
<evidence type="ECO:0000259" key="15">
    <source>
        <dbReference type="Pfam" id="PF00593"/>
    </source>
</evidence>
<feature type="domain" description="TonB-dependent receptor plug" evidence="16">
    <location>
        <begin position="39"/>
        <end position="152"/>
    </location>
</feature>
<keyword evidence="5 12" id="KW-0812">Transmembrane</keyword>
<evidence type="ECO:0000256" key="9">
    <source>
        <dbReference type="ARBA" id="ARBA00023136"/>
    </source>
</evidence>
<dbReference type="Gene3D" id="2.170.130.10">
    <property type="entry name" value="TonB-dependent receptor, plug domain"/>
    <property type="match status" value="1"/>
</dbReference>
<keyword evidence="6" id="KW-0732">Signal</keyword>
<dbReference type="EMBL" id="JBBKZV010000013">
    <property type="protein sequence ID" value="MEJ8824378.1"/>
    <property type="molecule type" value="Genomic_DNA"/>
</dbReference>
<keyword evidence="7" id="KW-0406">Ion transport</keyword>
<keyword evidence="8 13" id="KW-0798">TonB box</keyword>
<dbReference type="PANTHER" id="PTHR30069">
    <property type="entry name" value="TONB-DEPENDENT OUTER MEMBRANE RECEPTOR"/>
    <property type="match status" value="1"/>
</dbReference>
<evidence type="ECO:0000256" key="5">
    <source>
        <dbReference type="ARBA" id="ARBA00022692"/>
    </source>
</evidence>
<evidence type="ECO:0000256" key="3">
    <source>
        <dbReference type="ARBA" id="ARBA00022448"/>
    </source>
</evidence>
<dbReference type="PANTHER" id="PTHR30069:SF53">
    <property type="entry name" value="COLICIN I RECEPTOR-RELATED"/>
    <property type="match status" value="1"/>
</dbReference>
<dbReference type="Pfam" id="PF00593">
    <property type="entry name" value="TonB_dep_Rec_b-barrel"/>
    <property type="match status" value="1"/>
</dbReference>
<keyword evidence="11 12" id="KW-0998">Cell outer membrane</keyword>
<reference evidence="17 18" key="1">
    <citation type="submission" date="2024-03" db="EMBL/GenBank/DDBJ databases">
        <title>Novel species of the genus Variovorax.</title>
        <authorList>
            <person name="Liu Q."/>
            <person name="Xin Y.-H."/>
        </authorList>
    </citation>
    <scope>NUCLEOTIDE SEQUENCE [LARGE SCALE GENOMIC DNA]</scope>
    <source>
        <strain evidence="17 18">KACC 18501</strain>
    </source>
</reference>
<dbReference type="Pfam" id="PF07715">
    <property type="entry name" value="Plug"/>
    <property type="match status" value="1"/>
</dbReference>
<feature type="region of interest" description="Disordered" evidence="14">
    <location>
        <begin position="1"/>
        <end position="38"/>
    </location>
</feature>
<dbReference type="InterPro" id="IPR037066">
    <property type="entry name" value="Plug_dom_sf"/>
</dbReference>
<evidence type="ECO:0000256" key="13">
    <source>
        <dbReference type="RuleBase" id="RU003357"/>
    </source>
</evidence>
<protein>
    <submittedName>
        <fullName evidence="17">TonB-dependent receptor</fullName>
    </submittedName>
</protein>
<dbReference type="InterPro" id="IPR039426">
    <property type="entry name" value="TonB-dep_rcpt-like"/>
</dbReference>
<comment type="caution">
    <text evidence="17">The sequence shown here is derived from an EMBL/GenBank/DDBJ whole genome shotgun (WGS) entry which is preliminary data.</text>
</comment>
<evidence type="ECO:0000256" key="6">
    <source>
        <dbReference type="ARBA" id="ARBA00022729"/>
    </source>
</evidence>
<evidence type="ECO:0000256" key="14">
    <source>
        <dbReference type="SAM" id="MobiDB-lite"/>
    </source>
</evidence>
<feature type="domain" description="TonB-dependent receptor-like beta-barrel" evidence="15">
    <location>
        <begin position="291"/>
        <end position="749"/>
    </location>
</feature>
<dbReference type="Proteomes" id="UP001363010">
    <property type="component" value="Unassembled WGS sequence"/>
</dbReference>
<keyword evidence="4 12" id="KW-1134">Transmembrane beta strand</keyword>
<evidence type="ECO:0000256" key="1">
    <source>
        <dbReference type="ARBA" id="ARBA00004571"/>
    </source>
</evidence>
<dbReference type="PROSITE" id="PS52016">
    <property type="entry name" value="TONB_DEPENDENT_REC_3"/>
    <property type="match status" value="1"/>
</dbReference>
<keyword evidence="10 17" id="KW-0675">Receptor</keyword>
<organism evidence="17 18">
    <name type="scientific">Variovorax humicola</name>
    <dbReference type="NCBI Taxonomy" id="1769758"/>
    <lineage>
        <taxon>Bacteria</taxon>
        <taxon>Pseudomonadati</taxon>
        <taxon>Pseudomonadota</taxon>
        <taxon>Betaproteobacteria</taxon>
        <taxon>Burkholderiales</taxon>
        <taxon>Comamonadaceae</taxon>
        <taxon>Variovorax</taxon>
    </lineage>
</organism>
<evidence type="ECO:0000313" key="18">
    <source>
        <dbReference type="Proteomes" id="UP001363010"/>
    </source>
</evidence>